<dbReference type="STRING" id="663278.Ethha_0341"/>
<evidence type="ECO:0000256" key="3">
    <source>
        <dbReference type="ARBA" id="ARBA00022801"/>
    </source>
</evidence>
<dbReference type="InterPro" id="IPR001279">
    <property type="entry name" value="Metallo-B-lactamas"/>
</dbReference>
<dbReference type="SUPFAM" id="SSF56281">
    <property type="entry name" value="Metallo-hydrolase/oxidoreductase"/>
    <property type="match status" value="1"/>
</dbReference>
<dbReference type="EMBL" id="CP002400">
    <property type="protein sequence ID" value="ADU25927.1"/>
    <property type="molecule type" value="Genomic_DNA"/>
</dbReference>
<dbReference type="eggNOG" id="COG0491">
    <property type="taxonomic scope" value="Bacteria"/>
</dbReference>
<gene>
    <name evidence="6" type="ordered locus">Ethha_0341</name>
</gene>
<dbReference type="CDD" id="cd06262">
    <property type="entry name" value="metallo-hydrolase-like_MBL-fold"/>
    <property type="match status" value="1"/>
</dbReference>
<dbReference type="KEGG" id="eha:Ethha_0341"/>
<dbReference type="HOGENOM" id="CLU_030571_5_4_9"/>
<dbReference type="EC" id="3.1.2.6" evidence="6"/>
<keyword evidence="2" id="KW-0479">Metal-binding</keyword>
<dbReference type="GO" id="GO:0004416">
    <property type="term" value="F:hydroxyacylglutathione hydrolase activity"/>
    <property type="evidence" value="ECO:0007669"/>
    <property type="project" value="UniProtKB-EC"/>
</dbReference>
<dbReference type="InterPro" id="IPR051453">
    <property type="entry name" value="MBL_Glyoxalase_II"/>
</dbReference>
<evidence type="ECO:0000313" key="7">
    <source>
        <dbReference type="Proteomes" id="UP000001551"/>
    </source>
</evidence>
<dbReference type="Gene3D" id="3.60.15.10">
    <property type="entry name" value="Ribonuclease Z/Hydroxyacylglutathione hydrolase-like"/>
    <property type="match status" value="1"/>
</dbReference>
<dbReference type="AlphaFoldDB" id="E6U7Z5"/>
<organism evidence="6 7">
    <name type="scientific">Ethanoligenens harbinense (strain DSM 18485 / JCM 12961 / CGMCC 1.5033 / YUAN-3)</name>
    <dbReference type="NCBI Taxonomy" id="663278"/>
    <lineage>
        <taxon>Bacteria</taxon>
        <taxon>Bacillati</taxon>
        <taxon>Bacillota</taxon>
        <taxon>Clostridia</taxon>
        <taxon>Eubacteriales</taxon>
        <taxon>Oscillospiraceae</taxon>
        <taxon>Ethanoligenens</taxon>
    </lineage>
</organism>
<keyword evidence="7" id="KW-1185">Reference proteome</keyword>
<keyword evidence="3 6" id="KW-0378">Hydrolase</keyword>
<evidence type="ECO:0000313" key="6">
    <source>
        <dbReference type="EMBL" id="ADU25927.1"/>
    </source>
</evidence>
<reference evidence="6 7" key="1">
    <citation type="submission" date="2010-12" db="EMBL/GenBank/DDBJ databases">
        <title>Complete sequence of Ethanoligenens harbinense YUAN-3.</title>
        <authorList>
            <person name="Lucas S."/>
            <person name="Copeland A."/>
            <person name="Lapidus A."/>
            <person name="Cheng J.-F."/>
            <person name="Bruce D."/>
            <person name="Goodwin L."/>
            <person name="Pitluck S."/>
            <person name="Chertkov O."/>
            <person name="Misra M."/>
            <person name="Detter J.C."/>
            <person name="Han C."/>
            <person name="Tapia R."/>
            <person name="Land M."/>
            <person name="Hauser L."/>
            <person name="Jeffries C."/>
            <person name="Kyrpides N."/>
            <person name="Ivanova N."/>
            <person name="Mikhailova N."/>
            <person name="Wang A."/>
            <person name="Mouttaki H."/>
            <person name="He Z."/>
            <person name="Zhou J."/>
            <person name="Hemme C.L."/>
            <person name="Woyke T."/>
        </authorList>
    </citation>
    <scope>NUCLEOTIDE SEQUENCE [LARGE SCALE GENOMIC DNA]</scope>
    <source>
        <strain evidence="7">DSM 18485 / JCM 12961 / CGMCC 1.5033 / YUAN-3</strain>
    </source>
</reference>
<evidence type="ECO:0000256" key="4">
    <source>
        <dbReference type="ARBA" id="ARBA00022833"/>
    </source>
</evidence>
<dbReference type="PANTHER" id="PTHR46233">
    <property type="entry name" value="HYDROXYACYLGLUTATHIONE HYDROLASE GLOC"/>
    <property type="match status" value="1"/>
</dbReference>
<dbReference type="PANTHER" id="PTHR46233:SF3">
    <property type="entry name" value="HYDROXYACYLGLUTATHIONE HYDROLASE GLOC"/>
    <property type="match status" value="1"/>
</dbReference>
<name>E6U7Z5_ETHHY</name>
<dbReference type="RefSeq" id="WP_013484308.1">
    <property type="nucleotide sequence ID" value="NC_014828.1"/>
</dbReference>
<evidence type="ECO:0000256" key="2">
    <source>
        <dbReference type="ARBA" id="ARBA00022723"/>
    </source>
</evidence>
<proteinExistence type="predicted"/>
<evidence type="ECO:0000256" key="1">
    <source>
        <dbReference type="ARBA" id="ARBA00001947"/>
    </source>
</evidence>
<protein>
    <submittedName>
        <fullName evidence="6">Hydroxyacylglutathione hydrolase</fullName>
        <ecNumber evidence="6">3.1.2.6</ecNumber>
    </submittedName>
</protein>
<keyword evidence="4" id="KW-0862">Zinc</keyword>
<feature type="domain" description="Metallo-beta-lactamase" evidence="5">
    <location>
        <begin position="12"/>
        <end position="189"/>
    </location>
</feature>
<accession>E6U7Z5</accession>
<dbReference type="SMART" id="SM00849">
    <property type="entry name" value="Lactamase_B"/>
    <property type="match status" value="1"/>
</dbReference>
<dbReference type="InterPro" id="IPR036866">
    <property type="entry name" value="RibonucZ/Hydroxyglut_hydro"/>
</dbReference>
<dbReference type="Pfam" id="PF00753">
    <property type="entry name" value="Lactamase_B"/>
    <property type="match status" value="1"/>
</dbReference>
<dbReference type="GO" id="GO:0046872">
    <property type="term" value="F:metal ion binding"/>
    <property type="evidence" value="ECO:0007669"/>
    <property type="project" value="UniProtKB-KW"/>
</dbReference>
<sequence>MHIQYLRVGRLETNCYIVCNDETKRCAVIDPGADAARIIDAVRRSGCAPDMILLTHGHFDHIGAVRELLAEFGCKLAAPKAELDFLNNPHRNLHSSMSGEDFVPFAPDILFEDGDTVEAAGLSFKALHTPGHTPGSSCLLCDDVLFTGDTLFAGSAGRTDFPGGDPAAMRASLRKLAMLAGNYQVLPGHGPFSTLEKERVENPYLEGAADA</sequence>
<comment type="cofactor">
    <cofactor evidence="1">
        <name>Zn(2+)</name>
        <dbReference type="ChEBI" id="CHEBI:29105"/>
    </cofactor>
</comment>
<evidence type="ECO:0000259" key="5">
    <source>
        <dbReference type="SMART" id="SM00849"/>
    </source>
</evidence>
<dbReference type="Proteomes" id="UP000001551">
    <property type="component" value="Chromosome"/>
</dbReference>